<dbReference type="PANTHER" id="PTHR37299:SF1">
    <property type="entry name" value="STAGE 0 SPORULATION PROTEIN A HOMOLOG"/>
    <property type="match status" value="1"/>
</dbReference>
<dbReference type="PROSITE" id="PS50930">
    <property type="entry name" value="HTH_LYTTR"/>
    <property type="match status" value="1"/>
</dbReference>
<dbReference type="SMART" id="SM00850">
    <property type="entry name" value="LytTR"/>
    <property type="match status" value="1"/>
</dbReference>
<dbReference type="KEGG" id="srho:HH216_09590"/>
<dbReference type="PANTHER" id="PTHR37299">
    <property type="entry name" value="TRANSCRIPTIONAL REGULATOR-RELATED"/>
    <property type="match status" value="1"/>
</dbReference>
<dbReference type="InterPro" id="IPR001789">
    <property type="entry name" value="Sig_transdc_resp-reg_receiver"/>
</dbReference>
<gene>
    <name evidence="4" type="ORF">HH216_09590</name>
</gene>
<dbReference type="EMBL" id="CP051677">
    <property type="protein sequence ID" value="QJD78650.1"/>
    <property type="molecule type" value="Genomic_DNA"/>
</dbReference>
<reference evidence="4 5" key="1">
    <citation type="submission" date="2020-04" db="EMBL/GenBank/DDBJ databases">
        <title>Genome sequencing of novel species.</title>
        <authorList>
            <person name="Heo J."/>
            <person name="Kim S.-J."/>
            <person name="Kim J.-S."/>
            <person name="Hong S.-B."/>
            <person name="Kwon S.-W."/>
        </authorList>
    </citation>
    <scope>NUCLEOTIDE SEQUENCE [LARGE SCALE GENOMIC DNA]</scope>
    <source>
        <strain evidence="4 5">CJU-R4</strain>
    </source>
</reference>
<feature type="domain" description="Response regulatory" evidence="2">
    <location>
        <begin position="4"/>
        <end position="115"/>
    </location>
</feature>
<evidence type="ECO:0000313" key="5">
    <source>
        <dbReference type="Proteomes" id="UP000501128"/>
    </source>
</evidence>
<evidence type="ECO:0000259" key="2">
    <source>
        <dbReference type="PROSITE" id="PS50110"/>
    </source>
</evidence>
<dbReference type="RefSeq" id="WP_169550618.1">
    <property type="nucleotide sequence ID" value="NZ_CP051677.1"/>
</dbReference>
<dbReference type="SMART" id="SM00448">
    <property type="entry name" value="REC"/>
    <property type="match status" value="1"/>
</dbReference>
<dbReference type="InterPro" id="IPR011006">
    <property type="entry name" value="CheY-like_superfamily"/>
</dbReference>
<dbReference type="GO" id="GO:0003677">
    <property type="term" value="F:DNA binding"/>
    <property type="evidence" value="ECO:0007669"/>
    <property type="project" value="InterPro"/>
</dbReference>
<dbReference type="Gene3D" id="3.40.50.2300">
    <property type="match status" value="1"/>
</dbReference>
<evidence type="ECO:0000256" key="1">
    <source>
        <dbReference type="PROSITE-ProRule" id="PRU00169"/>
    </source>
</evidence>
<sequence>MALTAIAIDDEPQALEVIRLHAAKVSFLQLDATFTDAFEAITYLQTHRVDLVFLDIKMPDISGVEVVKCLPRNPMVIFTTAYSDYAVQGFELDAVDYLLKPFSLARFLKACTKALDSQTARSDEAPFIFVKTGYEEEKVWVDDILYLEADGNYLSYVLPNRRLLSRQTMADALQLLPPSLFLRVHRSYAVAVRKIDKIARQEVSVAGYTIPIGASYEHTLTDIRASLNLR</sequence>
<dbReference type="PROSITE" id="PS50110">
    <property type="entry name" value="RESPONSE_REGULATORY"/>
    <property type="match status" value="1"/>
</dbReference>
<keyword evidence="1" id="KW-0597">Phosphoprotein</keyword>
<dbReference type="Pfam" id="PF00072">
    <property type="entry name" value="Response_reg"/>
    <property type="match status" value="1"/>
</dbReference>
<feature type="domain" description="HTH LytTR-type" evidence="3">
    <location>
        <begin position="128"/>
        <end position="202"/>
    </location>
</feature>
<dbReference type="SUPFAM" id="SSF52172">
    <property type="entry name" value="CheY-like"/>
    <property type="match status" value="1"/>
</dbReference>
<name>A0A7L5DSW7_9BACT</name>
<dbReference type="Proteomes" id="UP000501128">
    <property type="component" value="Chromosome"/>
</dbReference>
<dbReference type="Pfam" id="PF04397">
    <property type="entry name" value="LytTR"/>
    <property type="match status" value="1"/>
</dbReference>
<proteinExistence type="predicted"/>
<protein>
    <submittedName>
        <fullName evidence="4">Response regulator transcription factor</fullName>
    </submittedName>
</protein>
<evidence type="ECO:0000259" key="3">
    <source>
        <dbReference type="PROSITE" id="PS50930"/>
    </source>
</evidence>
<accession>A0A7L5DSW7</accession>
<dbReference type="InterPro" id="IPR046947">
    <property type="entry name" value="LytR-like"/>
</dbReference>
<dbReference type="Gene3D" id="2.40.50.1020">
    <property type="entry name" value="LytTr DNA-binding domain"/>
    <property type="match status" value="1"/>
</dbReference>
<dbReference type="AlphaFoldDB" id="A0A7L5DSW7"/>
<dbReference type="InterPro" id="IPR007492">
    <property type="entry name" value="LytTR_DNA-bd_dom"/>
</dbReference>
<feature type="modified residue" description="4-aspartylphosphate" evidence="1">
    <location>
        <position position="55"/>
    </location>
</feature>
<organism evidence="4 5">
    <name type="scientific">Spirosoma rhododendri</name>
    <dbReference type="NCBI Taxonomy" id="2728024"/>
    <lineage>
        <taxon>Bacteria</taxon>
        <taxon>Pseudomonadati</taxon>
        <taxon>Bacteroidota</taxon>
        <taxon>Cytophagia</taxon>
        <taxon>Cytophagales</taxon>
        <taxon>Cytophagaceae</taxon>
        <taxon>Spirosoma</taxon>
    </lineage>
</organism>
<keyword evidence="5" id="KW-1185">Reference proteome</keyword>
<dbReference type="GO" id="GO:0000156">
    <property type="term" value="F:phosphorelay response regulator activity"/>
    <property type="evidence" value="ECO:0007669"/>
    <property type="project" value="InterPro"/>
</dbReference>
<evidence type="ECO:0000313" key="4">
    <source>
        <dbReference type="EMBL" id="QJD78650.1"/>
    </source>
</evidence>